<name>A0A6C0CVE6_9ZZZZ</name>
<reference evidence="1" key="1">
    <citation type="journal article" date="2020" name="Nature">
        <title>Giant virus diversity and host interactions through global metagenomics.</title>
        <authorList>
            <person name="Schulz F."/>
            <person name="Roux S."/>
            <person name="Paez-Espino D."/>
            <person name="Jungbluth S."/>
            <person name="Walsh D.A."/>
            <person name="Denef V.J."/>
            <person name="McMahon K.D."/>
            <person name="Konstantinidis K.T."/>
            <person name="Eloe-Fadrosh E.A."/>
            <person name="Kyrpides N.C."/>
            <person name="Woyke T."/>
        </authorList>
    </citation>
    <scope>NUCLEOTIDE SEQUENCE</scope>
    <source>
        <strain evidence="1">GVMAG-M-3300022752-39</strain>
    </source>
</reference>
<sequence length="386" mass="46385">MHEYVNFDWMSYLNCYDNLRNSGIDSKIKAWNHWITTGKKEGYLFFDSKEIKNFNWKVYVTNYPDLHKYHLDTFEKAYEHWIKHGKIQERTSLYYNTSKINYYGLGNLFFINMACHFLSLKYNLKFEYKYDTLFKKLGLTFFNGNNTYNDNILLTNDNFYDLIINEPVQYKNLTLNYDLTCQTKMFCLYLKNFFNMEQNRNKIIQSNKFKQRYVRNNDVFVHVRLGDVRKNKHHNVFDYYDETIKNINYNSAFISSDEIDHSICQELIDKYKMVVINNDEIETIMFGSTCKYLILSGGAFSWLIGFLGFFSSDIYYPSNQNTWYGDIFVFDKWKSIDFFNTSKYNLKKSIADEPTNEWYDSPFDDNDYTIKHSDVKKNLSLTVKSN</sequence>
<organism evidence="1">
    <name type="scientific">viral metagenome</name>
    <dbReference type="NCBI Taxonomy" id="1070528"/>
    <lineage>
        <taxon>unclassified sequences</taxon>
        <taxon>metagenomes</taxon>
        <taxon>organismal metagenomes</taxon>
    </lineage>
</organism>
<evidence type="ECO:0000313" key="1">
    <source>
        <dbReference type="EMBL" id="QHT08132.1"/>
    </source>
</evidence>
<dbReference type="AlphaFoldDB" id="A0A6C0CVE6"/>
<proteinExistence type="predicted"/>
<protein>
    <submittedName>
        <fullName evidence="1">Uncharacterized protein</fullName>
    </submittedName>
</protein>
<dbReference type="EMBL" id="MN739490">
    <property type="protein sequence ID" value="QHT08132.1"/>
    <property type="molecule type" value="Genomic_DNA"/>
</dbReference>
<accession>A0A6C0CVE6</accession>